<dbReference type="InterPro" id="IPR050411">
    <property type="entry name" value="AlphaKG_dependent_hydroxylases"/>
</dbReference>
<dbReference type="SUPFAM" id="SSF51197">
    <property type="entry name" value="Clavaminate synthase-like"/>
    <property type="match status" value="1"/>
</dbReference>
<dbReference type="Gene3D" id="3.60.130.10">
    <property type="entry name" value="Clavaminate synthase-like"/>
    <property type="match status" value="1"/>
</dbReference>
<dbReference type="GO" id="GO:0016491">
    <property type="term" value="F:oxidoreductase activity"/>
    <property type="evidence" value="ECO:0007669"/>
    <property type="project" value="UniProtKB-KW"/>
</dbReference>
<evidence type="ECO:0000313" key="3">
    <source>
        <dbReference type="Proteomes" id="UP000515163"/>
    </source>
</evidence>
<organism evidence="3 4">
    <name type="scientific">Actinia tenebrosa</name>
    <name type="common">Australian red waratah sea anemone</name>
    <dbReference type="NCBI Taxonomy" id="6105"/>
    <lineage>
        <taxon>Eukaryota</taxon>
        <taxon>Metazoa</taxon>
        <taxon>Cnidaria</taxon>
        <taxon>Anthozoa</taxon>
        <taxon>Hexacorallia</taxon>
        <taxon>Actiniaria</taxon>
        <taxon>Actiniidae</taxon>
        <taxon>Actinia</taxon>
    </lineage>
</organism>
<evidence type="ECO:0000313" key="4">
    <source>
        <dbReference type="RefSeq" id="XP_031566579.1"/>
    </source>
</evidence>
<proteinExistence type="predicted"/>
<keyword evidence="3" id="KW-1185">Reference proteome</keyword>
<dbReference type="Proteomes" id="UP000515163">
    <property type="component" value="Unplaced"/>
</dbReference>
<feature type="domain" description="TauD/TfdA-like" evidence="2">
    <location>
        <begin position="104"/>
        <end position="401"/>
    </location>
</feature>
<gene>
    <name evidence="4" type="primary">LOC116301635</name>
</gene>
<dbReference type="OrthoDB" id="408743at2759"/>
<accession>A0A6P8IIL5</accession>
<sequence length="407" mass="47360">MATSISSLLPMRQSSIMCAKHIQGFLHKNIKRLVLLTSSRCKSYQAFQTSPQDELFSPLDPCELASKKKYRLAGIKYLPDSDCKEFPEFLANPRQGLPQAYKIQHADQFSISEWAQHCRKLLDEQLPKYGVVFFRGLPLSNEEHFTLFSNALGYTAIGYEGGTTVKPNYGKAKSTFISSVEDKAYTMEPHSDMTYWPVYPSKVIFYCDVAPEEGTGGLTPITKISEVMERLDPKLVQKCEEKKIRYHRYLHNGKGYLPWQVTFRTDDRKEVEKYLEANKLSYKWHEDDSLSYWLNLPAIIRHPVTGEKVWFNQYDSHHCTYIKHHSSPMLKELTFESDFHYPTHTTYGDGTDLEPEMLQHIRAIKWQCSVGVQWKRTDMIVFDNLKVMHGRMSYTGERRLLAYICRD</sequence>
<evidence type="ECO:0000256" key="1">
    <source>
        <dbReference type="ARBA" id="ARBA00023002"/>
    </source>
</evidence>
<dbReference type="PANTHER" id="PTHR10696">
    <property type="entry name" value="GAMMA-BUTYROBETAINE HYDROXYLASE-RELATED"/>
    <property type="match status" value="1"/>
</dbReference>
<dbReference type="GeneID" id="116301635"/>
<dbReference type="RefSeq" id="XP_031566579.1">
    <property type="nucleotide sequence ID" value="XM_031710719.1"/>
</dbReference>
<dbReference type="InterPro" id="IPR042098">
    <property type="entry name" value="TauD-like_sf"/>
</dbReference>
<dbReference type="InterPro" id="IPR003819">
    <property type="entry name" value="TauD/TfdA-like"/>
</dbReference>
<protein>
    <submittedName>
        <fullName evidence="4">Uncharacterized protein LOC116301635</fullName>
    </submittedName>
</protein>
<name>A0A6P8IIL5_ACTTE</name>
<evidence type="ECO:0000259" key="2">
    <source>
        <dbReference type="Pfam" id="PF02668"/>
    </source>
</evidence>
<dbReference type="AlphaFoldDB" id="A0A6P8IIL5"/>
<reference evidence="4" key="1">
    <citation type="submission" date="2025-08" db="UniProtKB">
        <authorList>
            <consortium name="RefSeq"/>
        </authorList>
    </citation>
    <scope>IDENTIFICATION</scope>
    <source>
        <tissue evidence="4">Tentacle</tissue>
    </source>
</reference>
<keyword evidence="1" id="KW-0560">Oxidoreductase</keyword>
<dbReference type="InParanoid" id="A0A6P8IIL5"/>
<dbReference type="Pfam" id="PF02668">
    <property type="entry name" value="TauD"/>
    <property type="match status" value="1"/>
</dbReference>
<dbReference type="PANTHER" id="PTHR10696:SF21">
    <property type="entry name" value="TAUD_TFDA-LIKE DOMAIN-CONTAINING PROTEIN"/>
    <property type="match status" value="1"/>
</dbReference>
<dbReference type="KEGG" id="aten:116301635"/>